<protein>
    <recommendedName>
        <fullName evidence="3">Ricin B lectin domain-containing protein</fullName>
    </recommendedName>
</protein>
<evidence type="ECO:0008006" key="3">
    <source>
        <dbReference type="Google" id="ProtNLM"/>
    </source>
</evidence>
<name>A0ABP3KWK3_9ACTN</name>
<gene>
    <name evidence="1" type="ORF">GCM10009544_55510</name>
</gene>
<comment type="caution">
    <text evidence="1">The sequence shown here is derived from an EMBL/GenBank/DDBJ whole genome shotgun (WGS) entry which is preliminary data.</text>
</comment>
<organism evidence="1 2">
    <name type="scientific">Streptomyces stramineus</name>
    <dbReference type="NCBI Taxonomy" id="173861"/>
    <lineage>
        <taxon>Bacteria</taxon>
        <taxon>Bacillati</taxon>
        <taxon>Actinomycetota</taxon>
        <taxon>Actinomycetes</taxon>
        <taxon>Kitasatosporales</taxon>
        <taxon>Streptomycetaceae</taxon>
        <taxon>Streptomyces</taxon>
    </lineage>
</organism>
<dbReference type="EMBL" id="BAAAHB010000096">
    <property type="protein sequence ID" value="GAA0487091.1"/>
    <property type="molecule type" value="Genomic_DNA"/>
</dbReference>
<keyword evidence="2" id="KW-1185">Reference proteome</keyword>
<evidence type="ECO:0000313" key="1">
    <source>
        <dbReference type="EMBL" id="GAA0487091.1"/>
    </source>
</evidence>
<sequence length="188" mass="20764">MALSFPATAHAAPVSDYRPGNYSLQITDAYIVDPQGTVDPNDRCVELFGSFTINQGGQSNNTYFRAPRRRPVDACEPLVGLSQGKQVADLPMNGDWGKVGHRLNFRGDTADKGWTLTADLNDADGPGTLQRLCKDSITLKPAGDHWVYVWDCHGADGAQVNVHFRIRRHDPEQARVARKLLDVLIPRL</sequence>
<evidence type="ECO:0000313" key="2">
    <source>
        <dbReference type="Proteomes" id="UP001499895"/>
    </source>
</evidence>
<reference evidence="2" key="1">
    <citation type="journal article" date="2019" name="Int. J. Syst. Evol. Microbiol.">
        <title>The Global Catalogue of Microorganisms (GCM) 10K type strain sequencing project: providing services to taxonomists for standard genome sequencing and annotation.</title>
        <authorList>
            <consortium name="The Broad Institute Genomics Platform"/>
            <consortium name="The Broad Institute Genome Sequencing Center for Infectious Disease"/>
            <person name="Wu L."/>
            <person name="Ma J."/>
        </authorList>
    </citation>
    <scope>NUCLEOTIDE SEQUENCE [LARGE SCALE GENOMIC DNA]</scope>
    <source>
        <strain evidence="2">JCM 10649</strain>
    </source>
</reference>
<accession>A0ABP3KWK3</accession>
<proteinExistence type="predicted"/>
<dbReference type="Proteomes" id="UP001499895">
    <property type="component" value="Unassembled WGS sequence"/>
</dbReference>